<dbReference type="Proteomes" id="UP000092321">
    <property type="component" value="Unassembled WGS sequence"/>
</dbReference>
<protein>
    <submittedName>
        <fullName evidence="2">Uncharacterized protein</fullName>
    </submittedName>
</protein>
<feature type="chain" id="PRO_5008598736" evidence="1">
    <location>
        <begin position="26"/>
        <end position="79"/>
    </location>
</feature>
<evidence type="ECO:0000313" key="3">
    <source>
        <dbReference type="Proteomes" id="UP000092321"/>
    </source>
</evidence>
<evidence type="ECO:0000256" key="1">
    <source>
        <dbReference type="SAM" id="SignalP"/>
    </source>
</evidence>
<dbReference type="AlphaFoldDB" id="A0A1B7THP6"/>
<accession>A0A1B7THP6</accession>
<evidence type="ECO:0000313" key="2">
    <source>
        <dbReference type="EMBL" id="OBA28274.1"/>
    </source>
</evidence>
<feature type="signal peptide" evidence="1">
    <location>
        <begin position="1"/>
        <end position="25"/>
    </location>
</feature>
<name>A0A1B7THP6_9ASCO</name>
<keyword evidence="3" id="KW-1185">Reference proteome</keyword>
<dbReference type="OrthoDB" id="248751at2759"/>
<gene>
    <name evidence="2" type="ORF">HANVADRAFT_98651</name>
</gene>
<sequence>MSTVFHPYIIMIILSLCLFTSQVYCQESLVSTGNIYDGTLTSNGYHYFITENNSTHKGVKKSTGMTEPVYSLTGSNIVT</sequence>
<comment type="caution">
    <text evidence="2">The sequence shown here is derived from an EMBL/GenBank/DDBJ whole genome shotgun (WGS) entry which is preliminary data.</text>
</comment>
<organism evidence="2 3">
    <name type="scientific">Hanseniaspora valbyensis NRRL Y-1626</name>
    <dbReference type="NCBI Taxonomy" id="766949"/>
    <lineage>
        <taxon>Eukaryota</taxon>
        <taxon>Fungi</taxon>
        <taxon>Dikarya</taxon>
        <taxon>Ascomycota</taxon>
        <taxon>Saccharomycotina</taxon>
        <taxon>Saccharomycetes</taxon>
        <taxon>Saccharomycodales</taxon>
        <taxon>Saccharomycodaceae</taxon>
        <taxon>Hanseniaspora</taxon>
    </lineage>
</organism>
<dbReference type="EMBL" id="LXPE01000004">
    <property type="protein sequence ID" value="OBA28274.1"/>
    <property type="molecule type" value="Genomic_DNA"/>
</dbReference>
<reference evidence="3" key="1">
    <citation type="journal article" date="2016" name="Proc. Natl. Acad. Sci. U.S.A.">
        <title>Comparative genomics of biotechnologically important yeasts.</title>
        <authorList>
            <person name="Riley R."/>
            <person name="Haridas S."/>
            <person name="Wolfe K.H."/>
            <person name="Lopes M.R."/>
            <person name="Hittinger C.T."/>
            <person name="Goeker M."/>
            <person name="Salamov A.A."/>
            <person name="Wisecaver J.H."/>
            <person name="Long T.M."/>
            <person name="Calvey C.H."/>
            <person name="Aerts A.L."/>
            <person name="Barry K.W."/>
            <person name="Choi C."/>
            <person name="Clum A."/>
            <person name="Coughlan A.Y."/>
            <person name="Deshpande S."/>
            <person name="Douglass A.P."/>
            <person name="Hanson S.J."/>
            <person name="Klenk H.-P."/>
            <person name="LaButti K.M."/>
            <person name="Lapidus A."/>
            <person name="Lindquist E.A."/>
            <person name="Lipzen A.M."/>
            <person name="Meier-Kolthoff J.P."/>
            <person name="Ohm R.A."/>
            <person name="Otillar R.P."/>
            <person name="Pangilinan J.L."/>
            <person name="Peng Y."/>
            <person name="Rokas A."/>
            <person name="Rosa C.A."/>
            <person name="Scheuner C."/>
            <person name="Sibirny A.A."/>
            <person name="Slot J.C."/>
            <person name="Stielow J.B."/>
            <person name="Sun H."/>
            <person name="Kurtzman C.P."/>
            <person name="Blackwell M."/>
            <person name="Grigoriev I.V."/>
            <person name="Jeffries T.W."/>
        </authorList>
    </citation>
    <scope>NUCLEOTIDE SEQUENCE [LARGE SCALE GENOMIC DNA]</scope>
    <source>
        <strain evidence="3">NRRL Y-1626</strain>
    </source>
</reference>
<proteinExistence type="predicted"/>
<keyword evidence="1" id="KW-0732">Signal</keyword>